<name>A0A8H8P6H7_9AGAM</name>
<dbReference type="InterPro" id="IPR011032">
    <property type="entry name" value="GroES-like_sf"/>
</dbReference>
<dbReference type="InterPro" id="IPR013149">
    <property type="entry name" value="ADH-like_C"/>
</dbReference>
<dbReference type="SUPFAM" id="SSF51735">
    <property type="entry name" value="NAD(P)-binding Rossmann-fold domains"/>
    <property type="match status" value="1"/>
</dbReference>
<gene>
    <name evidence="4" type="ORF">RhiXN_11232</name>
</gene>
<dbReference type="AlphaFoldDB" id="A0A8H8P6H7"/>
<feature type="domain" description="Alcohol dehydrogenase-like C-terminal" evidence="2">
    <location>
        <begin position="171"/>
        <end position="256"/>
    </location>
</feature>
<dbReference type="GeneID" id="67033510"/>
<dbReference type="KEGG" id="rsx:RhiXN_11232"/>
<proteinExistence type="predicted"/>
<evidence type="ECO:0000313" key="5">
    <source>
        <dbReference type="Proteomes" id="UP000650533"/>
    </source>
</evidence>
<dbReference type="PANTHER" id="PTHR43205:SF7">
    <property type="entry name" value="PROSTAGLANDIN REDUCTASE 1"/>
    <property type="match status" value="1"/>
</dbReference>
<dbReference type="CDD" id="cd05288">
    <property type="entry name" value="PGDH"/>
    <property type="match status" value="1"/>
</dbReference>
<dbReference type="InterPro" id="IPR036291">
    <property type="entry name" value="NAD(P)-bd_dom_sf"/>
</dbReference>
<protein>
    <submittedName>
        <fullName evidence="4">Alcohol dehydrogenase</fullName>
    </submittedName>
</protein>
<evidence type="ECO:0000259" key="3">
    <source>
        <dbReference type="Pfam" id="PF16884"/>
    </source>
</evidence>
<organism evidence="4 5">
    <name type="scientific">Rhizoctonia solani</name>
    <dbReference type="NCBI Taxonomy" id="456999"/>
    <lineage>
        <taxon>Eukaryota</taxon>
        <taxon>Fungi</taxon>
        <taxon>Dikarya</taxon>
        <taxon>Basidiomycota</taxon>
        <taxon>Agaricomycotina</taxon>
        <taxon>Agaricomycetes</taxon>
        <taxon>Cantharellales</taxon>
        <taxon>Ceratobasidiaceae</taxon>
        <taxon>Rhizoctonia</taxon>
    </lineage>
</organism>
<feature type="domain" description="Oxidoreductase N-terminal" evidence="3">
    <location>
        <begin position="39"/>
        <end position="116"/>
    </location>
</feature>
<dbReference type="Pfam" id="PF16884">
    <property type="entry name" value="ADH_N_2"/>
    <property type="match status" value="1"/>
</dbReference>
<dbReference type="Gene3D" id="3.40.50.720">
    <property type="entry name" value="NAD(P)-binding Rossmann-like Domain"/>
    <property type="match status" value="1"/>
</dbReference>
<keyword evidence="1" id="KW-0560">Oxidoreductase</keyword>
<evidence type="ECO:0000256" key="1">
    <source>
        <dbReference type="ARBA" id="ARBA00023002"/>
    </source>
</evidence>
<dbReference type="Pfam" id="PF00107">
    <property type="entry name" value="ADH_zinc_N"/>
    <property type="match status" value="1"/>
</dbReference>
<dbReference type="EMBL" id="CP059671">
    <property type="protein sequence ID" value="QRW26155.1"/>
    <property type="molecule type" value="Genomic_DNA"/>
</dbReference>
<dbReference type="RefSeq" id="XP_043186392.1">
    <property type="nucleotide sequence ID" value="XM_043331047.1"/>
</dbReference>
<evidence type="ECO:0000259" key="2">
    <source>
        <dbReference type="Pfam" id="PF00107"/>
    </source>
</evidence>
<dbReference type="InterPro" id="IPR041694">
    <property type="entry name" value="ADH_N_2"/>
</dbReference>
<evidence type="ECO:0000313" key="4">
    <source>
        <dbReference type="EMBL" id="QRW26155.1"/>
    </source>
</evidence>
<dbReference type="PANTHER" id="PTHR43205">
    <property type="entry name" value="PROSTAGLANDIN REDUCTASE"/>
    <property type="match status" value="1"/>
</dbReference>
<dbReference type="Gene3D" id="3.90.180.10">
    <property type="entry name" value="Medium-chain alcohol dehydrogenases, catalytic domain"/>
    <property type="match status" value="1"/>
</dbReference>
<accession>A0A8H8P6H7</accession>
<dbReference type="SUPFAM" id="SSF50129">
    <property type="entry name" value="GroES-like"/>
    <property type="match status" value="1"/>
</dbReference>
<dbReference type="InterPro" id="IPR045010">
    <property type="entry name" value="MDR_fam"/>
</dbReference>
<dbReference type="GO" id="GO:0016628">
    <property type="term" value="F:oxidoreductase activity, acting on the CH-CH group of donors, NAD or NADP as acceptor"/>
    <property type="evidence" value="ECO:0007669"/>
    <property type="project" value="InterPro"/>
</dbReference>
<dbReference type="Proteomes" id="UP000650533">
    <property type="component" value="Chromosome 14"/>
</dbReference>
<reference evidence="4" key="1">
    <citation type="submission" date="2020-05" db="EMBL/GenBank/DDBJ databases">
        <title>Evolutionary and genomic comparisons of hybrid uninucleate and nonhybrid Rhizoctonia fungi.</title>
        <authorList>
            <person name="Li C."/>
            <person name="Chen X."/>
        </authorList>
    </citation>
    <scope>NUCLEOTIDE SEQUENCE</scope>
    <source>
        <strain evidence="4">AG-1 IA</strain>
    </source>
</reference>
<sequence>MPTIQNSAAIFNSVPKEYPVLNETIIKGTSIIDLDSATLNGGILVKSVYLSIDPHLRGRMRKVSSQSYVDSFKIGKPITDFGIGKVIQSKKDEVFLDDLLYVQELSFQEYNVLRPEHPARVIKEKPDVPLSAYIGVLGMPGMTAFYGLETIGKPVKGETIFVSSGASAVESLVAQLTKAKGLKVIASVGSDEKIKFLEDIGVDVPFGYKTQSIADVVAKEGPIDIYWDNVGGSTLENATHILLKQLTVKGVFVLTGEKEYEGQLNNTIKLLGKLFPLVQSGQIKRSEQTLKGLDSVGEGVIAVQSGANTAKVVIEV</sequence>